<feature type="domain" description="C2H2-type" evidence="9">
    <location>
        <begin position="294"/>
        <end position="321"/>
    </location>
</feature>
<dbReference type="PROSITE" id="PS50157">
    <property type="entry name" value="ZINC_FINGER_C2H2_2"/>
    <property type="match status" value="2"/>
</dbReference>
<dbReference type="GO" id="GO:0005634">
    <property type="term" value="C:nucleus"/>
    <property type="evidence" value="ECO:0007669"/>
    <property type="project" value="UniProtKB-SubCell"/>
</dbReference>
<feature type="region of interest" description="Disordered" evidence="8">
    <location>
        <begin position="36"/>
        <end position="123"/>
    </location>
</feature>
<dbReference type="InParanoid" id="A0A2K1QH03"/>
<keyword evidence="3" id="KW-0677">Repeat</keyword>
<feature type="compositionally biased region" description="Low complexity" evidence="8">
    <location>
        <begin position="91"/>
        <end position="100"/>
    </location>
</feature>
<gene>
    <name evidence="10" type="ORF">CAC42_6646</name>
</gene>
<evidence type="ECO:0000256" key="2">
    <source>
        <dbReference type="ARBA" id="ARBA00022723"/>
    </source>
</evidence>
<dbReference type="InterPro" id="IPR036236">
    <property type="entry name" value="Znf_C2H2_sf"/>
</dbReference>
<dbReference type="PANTHER" id="PTHR16515">
    <property type="entry name" value="PR DOMAIN ZINC FINGER PROTEIN"/>
    <property type="match status" value="1"/>
</dbReference>
<dbReference type="FunCoup" id="A0A2K1QH03">
    <property type="interactions" value="262"/>
</dbReference>
<dbReference type="GO" id="GO:0010468">
    <property type="term" value="P:regulation of gene expression"/>
    <property type="evidence" value="ECO:0007669"/>
    <property type="project" value="TreeGrafter"/>
</dbReference>
<evidence type="ECO:0000256" key="7">
    <source>
        <dbReference type="PROSITE-ProRule" id="PRU00042"/>
    </source>
</evidence>
<dbReference type="PANTHER" id="PTHR16515:SF49">
    <property type="entry name" value="GASTRULA ZINC FINGER PROTEIN XLCGF49.1-LIKE-RELATED"/>
    <property type="match status" value="1"/>
</dbReference>
<comment type="subcellular location">
    <subcellularLocation>
        <location evidence="1">Nucleus</location>
    </subcellularLocation>
</comment>
<evidence type="ECO:0000259" key="9">
    <source>
        <dbReference type="PROSITE" id="PS50157"/>
    </source>
</evidence>
<feature type="compositionally biased region" description="Polar residues" evidence="8">
    <location>
        <begin position="108"/>
        <end position="123"/>
    </location>
</feature>
<evidence type="ECO:0000256" key="8">
    <source>
        <dbReference type="SAM" id="MobiDB-lite"/>
    </source>
</evidence>
<organism evidence="10 11">
    <name type="scientific">Sphaceloma murrayae</name>
    <dbReference type="NCBI Taxonomy" id="2082308"/>
    <lineage>
        <taxon>Eukaryota</taxon>
        <taxon>Fungi</taxon>
        <taxon>Dikarya</taxon>
        <taxon>Ascomycota</taxon>
        <taxon>Pezizomycotina</taxon>
        <taxon>Dothideomycetes</taxon>
        <taxon>Dothideomycetidae</taxon>
        <taxon>Myriangiales</taxon>
        <taxon>Elsinoaceae</taxon>
        <taxon>Sphaceloma</taxon>
    </lineage>
</organism>
<evidence type="ECO:0000313" key="11">
    <source>
        <dbReference type="Proteomes" id="UP000243797"/>
    </source>
</evidence>
<keyword evidence="6" id="KW-0539">Nucleus</keyword>
<dbReference type="OrthoDB" id="6077919at2759"/>
<dbReference type="Pfam" id="PF00096">
    <property type="entry name" value="zf-C2H2"/>
    <property type="match status" value="2"/>
</dbReference>
<dbReference type="Proteomes" id="UP000243797">
    <property type="component" value="Unassembled WGS sequence"/>
</dbReference>
<dbReference type="FunFam" id="3.30.160.60:FF:001102">
    <property type="entry name" value="Transcription factor IIIA"/>
    <property type="match status" value="1"/>
</dbReference>
<dbReference type="SMART" id="SM00355">
    <property type="entry name" value="ZnF_C2H2"/>
    <property type="match status" value="2"/>
</dbReference>
<keyword evidence="4 7" id="KW-0863">Zinc-finger</keyword>
<keyword evidence="5" id="KW-0862">Zinc</keyword>
<dbReference type="InterPro" id="IPR013087">
    <property type="entry name" value="Znf_C2H2_type"/>
</dbReference>
<reference evidence="10 11" key="1">
    <citation type="submission" date="2017-06" db="EMBL/GenBank/DDBJ databases">
        <title>Draft genome sequence of a variant of Elsinoe murrayae.</title>
        <authorList>
            <person name="Cheng Q."/>
        </authorList>
    </citation>
    <scope>NUCLEOTIDE SEQUENCE [LARGE SCALE GENOMIC DNA]</scope>
    <source>
        <strain evidence="10 11">CQ-2017a</strain>
    </source>
</reference>
<evidence type="ECO:0000313" key="10">
    <source>
        <dbReference type="EMBL" id="PNS14133.1"/>
    </source>
</evidence>
<keyword evidence="2" id="KW-0479">Metal-binding</keyword>
<dbReference type="GO" id="GO:0008270">
    <property type="term" value="F:zinc ion binding"/>
    <property type="evidence" value="ECO:0007669"/>
    <property type="project" value="UniProtKB-KW"/>
</dbReference>
<dbReference type="STRING" id="2082308.A0A2K1QH03"/>
<feature type="compositionally biased region" description="Pro residues" evidence="8">
    <location>
        <begin position="58"/>
        <end position="69"/>
    </location>
</feature>
<evidence type="ECO:0000256" key="6">
    <source>
        <dbReference type="ARBA" id="ARBA00023242"/>
    </source>
</evidence>
<dbReference type="PROSITE" id="PS00028">
    <property type="entry name" value="ZINC_FINGER_C2H2_1"/>
    <property type="match status" value="2"/>
</dbReference>
<comment type="caution">
    <text evidence="10">The sequence shown here is derived from an EMBL/GenBank/DDBJ whole genome shotgun (WGS) entry which is preliminary data.</text>
</comment>
<evidence type="ECO:0000256" key="3">
    <source>
        <dbReference type="ARBA" id="ARBA00022737"/>
    </source>
</evidence>
<evidence type="ECO:0000256" key="1">
    <source>
        <dbReference type="ARBA" id="ARBA00004123"/>
    </source>
</evidence>
<feature type="compositionally biased region" description="Low complexity" evidence="8">
    <location>
        <begin position="160"/>
        <end position="173"/>
    </location>
</feature>
<keyword evidence="11" id="KW-1185">Reference proteome</keyword>
<sequence>MEVASMMPVQNYNPSLQYAQYHDMRTPISATAMNSSMMNSSRQAEYHNYHPSQHTPSDSPPTHVPTPPEDPNKPSLPSISNLLGIADGEKSSQASSESRSPPQKFSPPATQQPTPIEGTPSAQYHSVSDNLMINGSQVQKPTFPPTPPMRAESMHDGVNSPSTISSHSSFSGPSHHHLGAAMNNMDAAQQRVYMPAMHMAKQHPGPQAMYSASPYPMHPYMASPVSASGGSYYSPEAVYQNGMYHQRPLPSNFHPAMIAAPMLPPGVVATANPWEHHHYLSAANQPFPSVQDRYVCTTCKKAFSRPSSLKIHSHSHTGEKPFKCPHPGCGKAFSVRSNMKRHERGCHTPEMSAFSSS</sequence>
<dbReference type="SUPFAM" id="SSF57667">
    <property type="entry name" value="beta-beta-alpha zinc fingers"/>
    <property type="match status" value="1"/>
</dbReference>
<dbReference type="InterPro" id="IPR050331">
    <property type="entry name" value="Zinc_finger"/>
</dbReference>
<evidence type="ECO:0000256" key="5">
    <source>
        <dbReference type="ARBA" id="ARBA00022833"/>
    </source>
</evidence>
<evidence type="ECO:0000256" key="4">
    <source>
        <dbReference type="ARBA" id="ARBA00022771"/>
    </source>
</evidence>
<name>A0A2K1QH03_9PEZI</name>
<dbReference type="EMBL" id="NKHZ01000088">
    <property type="protein sequence ID" value="PNS14133.1"/>
    <property type="molecule type" value="Genomic_DNA"/>
</dbReference>
<feature type="domain" description="C2H2-type" evidence="9">
    <location>
        <begin position="322"/>
        <end position="352"/>
    </location>
</feature>
<dbReference type="AlphaFoldDB" id="A0A2K1QH03"/>
<accession>A0A2K1QH03</accession>
<proteinExistence type="predicted"/>
<dbReference type="Gene3D" id="3.30.160.60">
    <property type="entry name" value="Classic Zinc Finger"/>
    <property type="match status" value="2"/>
</dbReference>
<protein>
    <recommendedName>
        <fullName evidence="9">C2H2-type domain-containing protein</fullName>
    </recommendedName>
</protein>
<feature type="region of interest" description="Disordered" evidence="8">
    <location>
        <begin position="136"/>
        <end position="179"/>
    </location>
</feature>